<proteinExistence type="inferred from homology"/>
<protein>
    <submittedName>
        <fullName evidence="15">Magnesium and cobalt efflux protein CorC</fullName>
    </submittedName>
</protein>
<evidence type="ECO:0000256" key="10">
    <source>
        <dbReference type="PROSITE-ProRule" id="PRU01193"/>
    </source>
</evidence>
<dbReference type="STRING" id="1737425.GCA_900049755_02682"/>
<evidence type="ECO:0000256" key="7">
    <source>
        <dbReference type="ARBA" id="ARBA00023122"/>
    </source>
</evidence>
<feature type="region of interest" description="Disordered" evidence="11">
    <location>
        <begin position="429"/>
        <end position="474"/>
    </location>
</feature>
<dbReference type="GO" id="GO:0050660">
    <property type="term" value="F:flavin adenine dinucleotide binding"/>
    <property type="evidence" value="ECO:0007669"/>
    <property type="project" value="InterPro"/>
</dbReference>
<dbReference type="Pfam" id="PF00571">
    <property type="entry name" value="CBS"/>
    <property type="match status" value="2"/>
</dbReference>
<dbReference type="CDD" id="cd04590">
    <property type="entry name" value="CBS_pair_CorC_HlyC_assoc"/>
    <property type="match status" value="1"/>
</dbReference>
<evidence type="ECO:0000256" key="8">
    <source>
        <dbReference type="ARBA" id="ARBA00023136"/>
    </source>
</evidence>
<dbReference type="Gene3D" id="3.10.580.10">
    <property type="entry name" value="CBS-domain"/>
    <property type="match status" value="1"/>
</dbReference>
<dbReference type="Gene3D" id="3.30.465.10">
    <property type="match status" value="1"/>
</dbReference>
<reference evidence="16" key="1">
    <citation type="submission" date="2017-11" db="EMBL/GenBank/DDBJ databases">
        <title>Otitis media/interna in a cat caused by the recently described species Corynebacterium provencense.</title>
        <authorList>
            <person name="Kittl S."/>
            <person name="Brodard I."/>
            <person name="Rychener L."/>
            <person name="Jores J."/>
            <person name="Roosje P."/>
            <person name="Gobeli Brawand S."/>
        </authorList>
    </citation>
    <scope>NUCLEOTIDE SEQUENCE [LARGE SCALE GENOMIC DNA]</scope>
    <source>
        <strain evidence="16">17KM38</strain>
    </source>
</reference>
<gene>
    <name evidence="15" type="primary">corC_3</name>
    <name evidence="15" type="ORF">Csp1_17550</name>
</gene>
<accession>A0A2Z3YVA4</accession>
<dbReference type="InterPro" id="IPR000644">
    <property type="entry name" value="CBS_dom"/>
</dbReference>
<feature type="compositionally biased region" description="Low complexity" evidence="11">
    <location>
        <begin position="429"/>
        <end position="444"/>
    </location>
</feature>
<feature type="transmembrane region" description="Helical" evidence="12">
    <location>
        <begin position="92"/>
        <end position="114"/>
    </location>
</feature>
<dbReference type="InterPro" id="IPR005170">
    <property type="entry name" value="Transptr-assoc_dom"/>
</dbReference>
<keyword evidence="16" id="KW-1185">Reference proteome</keyword>
<dbReference type="Pfam" id="PF01595">
    <property type="entry name" value="CNNM"/>
    <property type="match status" value="1"/>
</dbReference>
<dbReference type="SMART" id="SM01091">
    <property type="entry name" value="CorC_HlyC"/>
    <property type="match status" value="1"/>
</dbReference>
<dbReference type="PANTHER" id="PTHR22777:SF32">
    <property type="entry name" value="UPF0053 INNER MEMBRANE PROTEIN YFJD"/>
    <property type="match status" value="1"/>
</dbReference>
<evidence type="ECO:0000256" key="1">
    <source>
        <dbReference type="ARBA" id="ARBA00004651"/>
    </source>
</evidence>
<evidence type="ECO:0000256" key="5">
    <source>
        <dbReference type="ARBA" id="ARBA00022737"/>
    </source>
</evidence>
<feature type="domain" description="CNNM transmembrane" evidence="14">
    <location>
        <begin position="2"/>
        <end position="189"/>
    </location>
</feature>
<evidence type="ECO:0000256" key="4">
    <source>
        <dbReference type="ARBA" id="ARBA00022692"/>
    </source>
</evidence>
<evidence type="ECO:0000256" key="12">
    <source>
        <dbReference type="SAM" id="Phobius"/>
    </source>
</evidence>
<evidence type="ECO:0000256" key="11">
    <source>
        <dbReference type="SAM" id="MobiDB-lite"/>
    </source>
</evidence>
<evidence type="ECO:0000313" key="15">
    <source>
        <dbReference type="EMBL" id="AWT26534.1"/>
    </source>
</evidence>
<feature type="compositionally biased region" description="Basic and acidic residues" evidence="11">
    <location>
        <begin position="460"/>
        <end position="474"/>
    </location>
</feature>
<dbReference type="InterPro" id="IPR044751">
    <property type="entry name" value="Ion_transp-like_CBS"/>
</dbReference>
<dbReference type="KEGG" id="cpre:Csp1_17550"/>
<keyword evidence="7 9" id="KW-0129">CBS domain</keyword>
<dbReference type="EMBL" id="CP024988">
    <property type="protein sequence ID" value="AWT26534.1"/>
    <property type="molecule type" value="Genomic_DNA"/>
</dbReference>
<evidence type="ECO:0000256" key="6">
    <source>
        <dbReference type="ARBA" id="ARBA00022989"/>
    </source>
</evidence>
<keyword evidence="3" id="KW-1003">Cell membrane</keyword>
<feature type="transmembrane region" description="Helical" evidence="12">
    <location>
        <begin position="62"/>
        <end position="85"/>
    </location>
</feature>
<feature type="domain" description="CBS" evidence="13">
    <location>
        <begin position="208"/>
        <end position="267"/>
    </location>
</feature>
<dbReference type="SUPFAM" id="SSF56176">
    <property type="entry name" value="FAD-binding/transporter-associated domain-like"/>
    <property type="match status" value="1"/>
</dbReference>
<dbReference type="SMART" id="SM00116">
    <property type="entry name" value="CBS"/>
    <property type="match status" value="2"/>
</dbReference>
<dbReference type="SUPFAM" id="SSF54631">
    <property type="entry name" value="CBS-domain pair"/>
    <property type="match status" value="1"/>
</dbReference>
<dbReference type="PANTHER" id="PTHR22777">
    <property type="entry name" value="HEMOLYSIN-RELATED"/>
    <property type="match status" value="1"/>
</dbReference>
<dbReference type="Pfam" id="PF03471">
    <property type="entry name" value="CorC_HlyC"/>
    <property type="match status" value="1"/>
</dbReference>
<feature type="domain" description="CBS" evidence="13">
    <location>
        <begin position="276"/>
        <end position="333"/>
    </location>
</feature>
<dbReference type="InterPro" id="IPR036318">
    <property type="entry name" value="FAD-bd_PCMH-like_sf"/>
</dbReference>
<evidence type="ECO:0000256" key="2">
    <source>
        <dbReference type="ARBA" id="ARBA00006337"/>
    </source>
</evidence>
<dbReference type="GO" id="GO:0005886">
    <property type="term" value="C:plasma membrane"/>
    <property type="evidence" value="ECO:0007669"/>
    <property type="project" value="UniProtKB-SubCell"/>
</dbReference>
<dbReference type="AlphaFoldDB" id="A0A2Z3YVA4"/>
<dbReference type="InterPro" id="IPR046342">
    <property type="entry name" value="CBS_dom_sf"/>
</dbReference>
<dbReference type="OrthoDB" id="110231at2"/>
<keyword evidence="4 10" id="KW-0812">Transmembrane</keyword>
<keyword evidence="8 10" id="KW-0472">Membrane</keyword>
<dbReference type="InterPro" id="IPR002550">
    <property type="entry name" value="CNNM"/>
</dbReference>
<dbReference type="PROSITE" id="PS51371">
    <property type="entry name" value="CBS"/>
    <property type="match status" value="2"/>
</dbReference>
<dbReference type="Proteomes" id="UP000247696">
    <property type="component" value="Chromosome"/>
</dbReference>
<evidence type="ECO:0000256" key="3">
    <source>
        <dbReference type="ARBA" id="ARBA00022475"/>
    </source>
</evidence>
<evidence type="ECO:0000313" key="16">
    <source>
        <dbReference type="Proteomes" id="UP000247696"/>
    </source>
</evidence>
<evidence type="ECO:0000256" key="9">
    <source>
        <dbReference type="PROSITE-ProRule" id="PRU00703"/>
    </source>
</evidence>
<dbReference type="RefSeq" id="WP_110481571.1">
    <property type="nucleotide sequence ID" value="NZ_CP024988.1"/>
</dbReference>
<comment type="similarity">
    <text evidence="2">Belongs to the UPF0053 family.</text>
</comment>
<organism evidence="15 16">
    <name type="scientific">Corynebacterium provencense</name>
    <dbReference type="NCBI Taxonomy" id="1737425"/>
    <lineage>
        <taxon>Bacteria</taxon>
        <taxon>Bacillati</taxon>
        <taxon>Actinomycetota</taxon>
        <taxon>Actinomycetes</taxon>
        <taxon>Mycobacteriales</taxon>
        <taxon>Corynebacteriaceae</taxon>
        <taxon>Corynebacterium</taxon>
    </lineage>
</organism>
<name>A0A2Z3YVA4_9CORY</name>
<keyword evidence="5" id="KW-0677">Repeat</keyword>
<dbReference type="FunFam" id="3.10.580.10:FF:000002">
    <property type="entry name" value="Magnesium/cobalt efflux protein CorC"/>
    <property type="match status" value="1"/>
</dbReference>
<evidence type="ECO:0000259" key="13">
    <source>
        <dbReference type="PROSITE" id="PS51371"/>
    </source>
</evidence>
<dbReference type="InterPro" id="IPR016169">
    <property type="entry name" value="FAD-bd_PCMH_sub2"/>
</dbReference>
<sequence>MTGLTLVGLLALAVVVVPVAGIVSSVETALSQLSVARVEALVKADRPGAPRLQRVMDRRPDIINLLVLVRTVLEASAAVLVTIVAETLVEPTGWAIVVAVVVSTLLIYVIVGVISRTAGRRNPYSLSLRAAPAVIVAAKVLTPFSRLLIRVGGLFTGGGALKAGPFASEIELREAVDIASERGVVERDERKMIQSVFDLGATTARTVMVPRPEMVWIEQDKTAVQATRLCIRSGLSRIPVVGESVDDIVGVVYLKDLVTRTYDAGQEARLVLVSEVMREPFFVPDSRMLDDLLEDMQRDQIHIAVLVDEYGGTSGLVSIEDILEEIVGEISDEYDGSAVADIEELGPGSYRVVPWLSLDDLRELYEDAGVEFDDDEYEDVETVAGLVAFELDRVPLPGAEVDVAGLHLTCEGGRDRRGRVKVRSVVVTGPVTGPATGPVTGPVRSEVPDTAGPDTLSDGTDNHHTTGEPDDRQS</sequence>
<dbReference type="PROSITE" id="PS51846">
    <property type="entry name" value="CNNM"/>
    <property type="match status" value="1"/>
</dbReference>
<keyword evidence="6 10" id="KW-1133">Transmembrane helix</keyword>
<comment type="subcellular location">
    <subcellularLocation>
        <location evidence="1">Cell membrane</location>
        <topology evidence="1">Multi-pass membrane protein</topology>
    </subcellularLocation>
</comment>
<evidence type="ECO:0000259" key="14">
    <source>
        <dbReference type="PROSITE" id="PS51846"/>
    </source>
</evidence>